<dbReference type="OrthoDB" id="9804366at2"/>
<dbReference type="Gene3D" id="3.90.1150.10">
    <property type="entry name" value="Aspartate Aminotransferase, domain 1"/>
    <property type="match status" value="1"/>
</dbReference>
<comment type="catalytic activity">
    <reaction evidence="6 8">
        <text>(sulfur carrier)-H + L-cysteine = (sulfur carrier)-SH + L-alanine</text>
        <dbReference type="Rhea" id="RHEA:43892"/>
        <dbReference type="Rhea" id="RHEA-COMP:14737"/>
        <dbReference type="Rhea" id="RHEA-COMP:14739"/>
        <dbReference type="ChEBI" id="CHEBI:29917"/>
        <dbReference type="ChEBI" id="CHEBI:35235"/>
        <dbReference type="ChEBI" id="CHEBI:57972"/>
        <dbReference type="ChEBI" id="CHEBI:64428"/>
        <dbReference type="EC" id="2.8.1.7"/>
    </reaction>
</comment>
<dbReference type="InterPro" id="IPR020578">
    <property type="entry name" value="Aminotrans_V_PyrdxlP_BS"/>
</dbReference>
<evidence type="ECO:0000256" key="3">
    <source>
        <dbReference type="ARBA" id="ARBA00012239"/>
    </source>
</evidence>
<dbReference type="PROSITE" id="PS00595">
    <property type="entry name" value="AA_TRANSFER_CLASS_5"/>
    <property type="match status" value="1"/>
</dbReference>
<dbReference type="PANTHER" id="PTHR43586">
    <property type="entry name" value="CYSTEINE DESULFURASE"/>
    <property type="match status" value="1"/>
</dbReference>
<sequence>MNAKEIKQYFPILDQEVNGHPLVYLDNAATSQKPVQVIEALDKYYREYNSNVHRGVHTLGNRATDAYEGARDKVRKFINARAREEIVLTRGTTTSINTIAQSYGRANIEEGDEIVITYMEHHSNIIPWQQLAKEKGAVLKYLPLQDNGSVLLEDAREMITEKTKIVSIMMVSNVLGTINPIKDITKIAHENGAVMIVDGAQTAPHMKIDVQDLDCDFLAFSGHKMCAPTGIGVMYGKKELLENMEPVEFGGEMIDFVGLHESTWKELPWKFEGGTPIIAGAIGLGAAIDFLEEIGLDEIEEHEHRLAGYAMEQMSTIEGISIYGPLAGEKRAGLVTFNLSDVHPHDVATVLDAEGIAIRAGHHCAQPLMKRLNCSSTARASFYLYNTEEDVDKLVQALVKTKEYFSDVF</sequence>
<protein>
    <recommendedName>
        <fullName evidence="3 8">Cysteine desulfurase</fullName>
        <ecNumber evidence="3 8">2.8.1.7</ecNumber>
    </recommendedName>
</protein>
<evidence type="ECO:0000313" key="11">
    <source>
        <dbReference type="Proteomes" id="UP000031563"/>
    </source>
</evidence>
<evidence type="ECO:0000256" key="5">
    <source>
        <dbReference type="ARBA" id="ARBA00022898"/>
    </source>
</evidence>
<dbReference type="GO" id="GO:0031071">
    <property type="term" value="F:cysteine desulfurase activity"/>
    <property type="evidence" value="ECO:0007669"/>
    <property type="project" value="UniProtKB-UniRule"/>
</dbReference>
<keyword evidence="11" id="KW-1185">Reference proteome</keyword>
<comment type="similarity">
    <text evidence="2 8">Belongs to the class-V pyridoxal-phosphate-dependent aminotransferase family. Csd subfamily.</text>
</comment>
<feature type="domain" description="Aminotransferase class V" evidence="9">
    <location>
        <begin position="23"/>
        <end position="394"/>
    </location>
</feature>
<dbReference type="NCBIfam" id="TIGR01979">
    <property type="entry name" value="sufS"/>
    <property type="match status" value="1"/>
</dbReference>
<proteinExistence type="inferred from homology"/>
<dbReference type="Proteomes" id="UP000031563">
    <property type="component" value="Unassembled WGS sequence"/>
</dbReference>
<organism evidence="10 11">
    <name type="scientific">Bacillus thermotolerans</name>
    <name type="common">Quasibacillus thermotolerans</name>
    <dbReference type="NCBI Taxonomy" id="1221996"/>
    <lineage>
        <taxon>Bacteria</taxon>
        <taxon>Bacillati</taxon>
        <taxon>Bacillota</taxon>
        <taxon>Bacilli</taxon>
        <taxon>Bacillales</taxon>
        <taxon>Bacillaceae</taxon>
        <taxon>Bacillus</taxon>
    </lineage>
</organism>
<dbReference type="Pfam" id="PF00266">
    <property type="entry name" value="Aminotran_5"/>
    <property type="match status" value="1"/>
</dbReference>
<evidence type="ECO:0000256" key="7">
    <source>
        <dbReference type="RuleBase" id="RU004504"/>
    </source>
</evidence>
<evidence type="ECO:0000256" key="4">
    <source>
        <dbReference type="ARBA" id="ARBA00022679"/>
    </source>
</evidence>
<name>A0A0F5I992_BACTR</name>
<comment type="function">
    <text evidence="8">Catalyzes the removal of elemental sulfur and selenium atoms from L-cysteine, L-cystine, L-selenocysteine, and L-selenocystine to produce L-alanine.</text>
</comment>
<dbReference type="PANTHER" id="PTHR43586:SF8">
    <property type="entry name" value="CYSTEINE DESULFURASE 1, CHLOROPLASTIC"/>
    <property type="match status" value="1"/>
</dbReference>
<dbReference type="InterPro" id="IPR000192">
    <property type="entry name" value="Aminotrans_V_dom"/>
</dbReference>
<evidence type="ECO:0000256" key="8">
    <source>
        <dbReference type="RuleBase" id="RU004506"/>
    </source>
</evidence>
<dbReference type="InterPro" id="IPR016454">
    <property type="entry name" value="Cysteine_dSase"/>
</dbReference>
<dbReference type="InterPro" id="IPR010970">
    <property type="entry name" value="Cys_dSase_SufS"/>
</dbReference>
<evidence type="ECO:0000259" key="9">
    <source>
        <dbReference type="Pfam" id="PF00266"/>
    </source>
</evidence>
<dbReference type="GO" id="GO:0030170">
    <property type="term" value="F:pyridoxal phosphate binding"/>
    <property type="evidence" value="ECO:0007669"/>
    <property type="project" value="UniProtKB-UniRule"/>
</dbReference>
<evidence type="ECO:0000313" key="10">
    <source>
        <dbReference type="EMBL" id="KKB41880.1"/>
    </source>
</evidence>
<evidence type="ECO:0000256" key="2">
    <source>
        <dbReference type="ARBA" id="ARBA00010447"/>
    </source>
</evidence>
<dbReference type="RefSeq" id="WP_040047968.1">
    <property type="nucleotide sequence ID" value="NZ_JWIR02000018.1"/>
</dbReference>
<dbReference type="PIRSF" id="PIRSF005572">
    <property type="entry name" value="NifS"/>
    <property type="match status" value="1"/>
</dbReference>
<dbReference type="Gene3D" id="3.40.640.10">
    <property type="entry name" value="Type I PLP-dependent aspartate aminotransferase-like (Major domain)"/>
    <property type="match status" value="1"/>
</dbReference>
<dbReference type="STRING" id="1221996.QY95_00498"/>
<comment type="caution">
    <text evidence="10">The sequence shown here is derived from an EMBL/GenBank/DDBJ whole genome shotgun (WGS) entry which is preliminary data.</text>
</comment>
<reference evidence="10" key="1">
    <citation type="submission" date="2015-02" db="EMBL/GenBank/DDBJ databases">
        <title>Genome Assembly of Bacillaceae bacterium MTCC 8252.</title>
        <authorList>
            <person name="Verma A."/>
            <person name="Khatri I."/>
            <person name="Mual P."/>
            <person name="Subramanian S."/>
            <person name="Krishnamurthi S."/>
        </authorList>
    </citation>
    <scope>NUCLEOTIDE SEQUENCE [LARGE SCALE GENOMIC DNA]</scope>
    <source>
        <strain evidence="10">MTCC 8252</strain>
    </source>
</reference>
<accession>A0A0F5I992</accession>
<dbReference type="InterPro" id="IPR015421">
    <property type="entry name" value="PyrdxlP-dep_Trfase_major"/>
</dbReference>
<keyword evidence="5 8" id="KW-0663">Pyridoxal phosphate</keyword>
<dbReference type="SUPFAM" id="SSF53383">
    <property type="entry name" value="PLP-dependent transferases"/>
    <property type="match status" value="1"/>
</dbReference>
<dbReference type="EC" id="2.8.1.7" evidence="3 8"/>
<dbReference type="InterPro" id="IPR015424">
    <property type="entry name" value="PyrdxlP-dep_Trfase"/>
</dbReference>
<dbReference type="AlphaFoldDB" id="A0A0F5I992"/>
<gene>
    <name evidence="10" type="ORF">QY95_00498</name>
</gene>
<comment type="cofactor">
    <cofactor evidence="1 7">
        <name>pyridoxal 5'-phosphate</name>
        <dbReference type="ChEBI" id="CHEBI:597326"/>
    </cofactor>
</comment>
<dbReference type="InterPro" id="IPR015422">
    <property type="entry name" value="PyrdxlP-dep_Trfase_small"/>
</dbReference>
<dbReference type="GO" id="GO:0006534">
    <property type="term" value="P:cysteine metabolic process"/>
    <property type="evidence" value="ECO:0007669"/>
    <property type="project" value="UniProtKB-UniRule"/>
</dbReference>
<dbReference type="CDD" id="cd06453">
    <property type="entry name" value="SufS_like"/>
    <property type="match status" value="1"/>
</dbReference>
<evidence type="ECO:0000256" key="6">
    <source>
        <dbReference type="ARBA" id="ARBA00050776"/>
    </source>
</evidence>
<keyword evidence="4 8" id="KW-0808">Transferase</keyword>
<dbReference type="EMBL" id="JWIR02000018">
    <property type="protein sequence ID" value="KKB41880.1"/>
    <property type="molecule type" value="Genomic_DNA"/>
</dbReference>
<evidence type="ECO:0000256" key="1">
    <source>
        <dbReference type="ARBA" id="ARBA00001933"/>
    </source>
</evidence>